<dbReference type="PANTHER" id="PTHR24171:SF9">
    <property type="entry name" value="ANKYRIN REPEAT DOMAIN-CONTAINING PROTEIN 39"/>
    <property type="match status" value="1"/>
</dbReference>
<dbReference type="SMART" id="SM00248">
    <property type="entry name" value="ANK"/>
    <property type="match status" value="2"/>
</dbReference>
<evidence type="ECO:0000256" key="3">
    <source>
        <dbReference type="PROSITE-ProRule" id="PRU00023"/>
    </source>
</evidence>
<dbReference type="PANTHER" id="PTHR24171">
    <property type="entry name" value="ANKYRIN REPEAT DOMAIN-CONTAINING PROTEIN 39-RELATED"/>
    <property type="match status" value="1"/>
</dbReference>
<keyword evidence="1" id="KW-0677">Repeat</keyword>
<gene>
    <name evidence="4" type="ORF">NSCI0253_LOCUS9988</name>
</gene>
<dbReference type="EMBL" id="HBFQ01014436">
    <property type="protein sequence ID" value="CAD8835640.1"/>
    <property type="molecule type" value="Transcribed_RNA"/>
</dbReference>
<feature type="repeat" description="ANK" evidence="3">
    <location>
        <begin position="139"/>
        <end position="171"/>
    </location>
</feature>
<feature type="repeat" description="ANK" evidence="3">
    <location>
        <begin position="172"/>
        <end position="204"/>
    </location>
</feature>
<dbReference type="AlphaFoldDB" id="A0A7S0ZXB8"/>
<accession>A0A7S0ZXB8</accession>
<organism evidence="4">
    <name type="scientific">Noctiluca scintillans</name>
    <name type="common">Sea sparkle</name>
    <name type="synonym">Red tide dinoflagellate</name>
    <dbReference type="NCBI Taxonomy" id="2966"/>
    <lineage>
        <taxon>Eukaryota</taxon>
        <taxon>Sar</taxon>
        <taxon>Alveolata</taxon>
        <taxon>Dinophyceae</taxon>
        <taxon>Noctilucales</taxon>
        <taxon>Noctilucaceae</taxon>
        <taxon>Noctiluca</taxon>
    </lineage>
</organism>
<dbReference type="InterPro" id="IPR002110">
    <property type="entry name" value="Ankyrin_rpt"/>
</dbReference>
<dbReference type="Pfam" id="PF13857">
    <property type="entry name" value="Ank_5"/>
    <property type="match status" value="1"/>
</dbReference>
<evidence type="ECO:0000313" key="4">
    <source>
        <dbReference type="EMBL" id="CAD8835640.1"/>
    </source>
</evidence>
<name>A0A7S0ZXB8_NOCSC</name>
<dbReference type="PROSITE" id="PS50088">
    <property type="entry name" value="ANK_REPEAT"/>
    <property type="match status" value="2"/>
</dbReference>
<proteinExistence type="predicted"/>
<dbReference type="SUPFAM" id="SSF48403">
    <property type="entry name" value="Ankyrin repeat"/>
    <property type="match status" value="1"/>
</dbReference>
<keyword evidence="2 3" id="KW-0040">ANK repeat</keyword>
<reference evidence="4" key="1">
    <citation type="submission" date="2021-01" db="EMBL/GenBank/DDBJ databases">
        <authorList>
            <person name="Corre E."/>
            <person name="Pelletier E."/>
            <person name="Niang G."/>
            <person name="Scheremetjew M."/>
            <person name="Finn R."/>
            <person name="Kale V."/>
            <person name="Holt S."/>
            <person name="Cochrane G."/>
            <person name="Meng A."/>
            <person name="Brown T."/>
            <person name="Cohen L."/>
        </authorList>
    </citation>
    <scope>NUCLEOTIDE SEQUENCE</scope>
</reference>
<dbReference type="PROSITE" id="PS50297">
    <property type="entry name" value="ANK_REP_REGION"/>
    <property type="match status" value="2"/>
</dbReference>
<evidence type="ECO:0000256" key="1">
    <source>
        <dbReference type="ARBA" id="ARBA00022737"/>
    </source>
</evidence>
<sequence>MTDEWSDYESYDQMSKDPHKMRSMLYSQELDTYYQKLLENKNAELDANLQQVADDDDFRSIFQDVKLNGEDTMRWYLKDDDFLEKISEKCGGLPRDVREKINRIRDEPVTLWEAAKMGHERKVQEAIDGRRALDIPDLQGVTPIGYAVACGHVGVVKSLVKGKANIHEVDSKENSTLHYAAGYGHGDLVQYLLDLDADPTQPNIDGHTPYDVARINHHTSTIELLEGKS</sequence>
<dbReference type="Gene3D" id="1.25.40.20">
    <property type="entry name" value="Ankyrin repeat-containing domain"/>
    <property type="match status" value="1"/>
</dbReference>
<protein>
    <submittedName>
        <fullName evidence="4">Uncharacterized protein</fullName>
    </submittedName>
</protein>
<dbReference type="InterPro" id="IPR036770">
    <property type="entry name" value="Ankyrin_rpt-contain_sf"/>
</dbReference>
<evidence type="ECO:0000256" key="2">
    <source>
        <dbReference type="ARBA" id="ARBA00023043"/>
    </source>
</evidence>